<comment type="caution">
    <text evidence="3">The sequence shown here is derived from an EMBL/GenBank/DDBJ whole genome shotgun (WGS) entry which is preliminary data.</text>
</comment>
<organism evidence="3 4">
    <name type="scientific">Mariniradius sediminis</name>
    <dbReference type="NCBI Taxonomy" id="2909237"/>
    <lineage>
        <taxon>Bacteria</taxon>
        <taxon>Pseudomonadati</taxon>
        <taxon>Bacteroidota</taxon>
        <taxon>Cytophagia</taxon>
        <taxon>Cytophagales</taxon>
        <taxon>Cyclobacteriaceae</taxon>
        <taxon>Mariniradius</taxon>
    </lineage>
</organism>
<reference evidence="3 4" key="1">
    <citation type="submission" date="2022-01" db="EMBL/GenBank/DDBJ databases">
        <title>Mariniradius saccharolyticus sp. nov., isolated from sediment of a river.</title>
        <authorList>
            <person name="Liu H."/>
        </authorList>
    </citation>
    <scope>NUCLEOTIDE SEQUENCE [LARGE SCALE GENOMIC DNA]</scope>
    <source>
        <strain evidence="3 4">RY-2</strain>
    </source>
</reference>
<evidence type="ECO:0000313" key="3">
    <source>
        <dbReference type="EMBL" id="MCF1753031.1"/>
    </source>
</evidence>
<dbReference type="EMBL" id="JAKEVZ010000019">
    <property type="protein sequence ID" value="MCF1753031.1"/>
    <property type="molecule type" value="Genomic_DNA"/>
</dbReference>
<protein>
    <recommendedName>
        <fullName evidence="5">DUF3299 domain-containing protein</fullName>
    </recommendedName>
</protein>
<dbReference type="Proteomes" id="UP001201449">
    <property type="component" value="Unassembled WGS sequence"/>
</dbReference>
<proteinExistence type="predicted"/>
<evidence type="ECO:0000313" key="4">
    <source>
        <dbReference type="Proteomes" id="UP001201449"/>
    </source>
</evidence>
<name>A0ABS9BZG9_9BACT</name>
<evidence type="ECO:0008006" key="5">
    <source>
        <dbReference type="Google" id="ProtNLM"/>
    </source>
</evidence>
<keyword evidence="4" id="KW-1185">Reference proteome</keyword>
<evidence type="ECO:0000256" key="2">
    <source>
        <dbReference type="SAM" id="SignalP"/>
    </source>
</evidence>
<gene>
    <name evidence="3" type="ORF">L0U89_18370</name>
</gene>
<evidence type="ECO:0000256" key="1">
    <source>
        <dbReference type="PROSITE-ProRule" id="PRU00182"/>
    </source>
</evidence>
<feature type="chain" id="PRO_5046583973" description="DUF3299 domain-containing protein" evidence="2">
    <location>
        <begin position="20"/>
        <end position="150"/>
    </location>
</feature>
<dbReference type="Gene3D" id="2.40.50.870">
    <property type="entry name" value="Protein of unknown function (DUF3299)"/>
    <property type="match status" value="1"/>
</dbReference>
<keyword evidence="1" id="KW-0694">RNA-binding</keyword>
<feature type="signal peptide" evidence="2">
    <location>
        <begin position="1"/>
        <end position="19"/>
    </location>
</feature>
<dbReference type="PROSITE" id="PS50889">
    <property type="entry name" value="S4"/>
    <property type="match status" value="1"/>
</dbReference>
<dbReference type="RefSeq" id="WP_234862860.1">
    <property type="nucleotide sequence ID" value="NZ_JAKEVZ010000019.1"/>
</dbReference>
<sequence length="150" mass="16988">MSKRTVVIILFLFSFWSVAAIQKDPDLWGMFAKTRFVEKLNRELNMYFLYPSFPDELKAMEGKIVSVSGFYIPLDIATSNYAVLSKFPMAECFFCGGAGPETIVVGKLKTKPSRRIKTDEIITIKGKLKLNSEDVEEMNFILEEAVIVAN</sequence>
<accession>A0ABS9BZG9</accession>
<keyword evidence="2" id="KW-0732">Signal</keyword>